<dbReference type="PROSITE" id="PS50887">
    <property type="entry name" value="GGDEF"/>
    <property type="match status" value="1"/>
</dbReference>
<name>A0ABS2K4R8_9GAMM</name>
<protein>
    <submittedName>
        <fullName evidence="3">EAL domain-containing protein</fullName>
    </submittedName>
</protein>
<evidence type="ECO:0000259" key="1">
    <source>
        <dbReference type="PROSITE" id="PS50883"/>
    </source>
</evidence>
<dbReference type="Pfam" id="PF00990">
    <property type="entry name" value="GGDEF"/>
    <property type="match status" value="1"/>
</dbReference>
<dbReference type="SMART" id="SM00052">
    <property type="entry name" value="EAL"/>
    <property type="match status" value="1"/>
</dbReference>
<evidence type="ECO:0000259" key="2">
    <source>
        <dbReference type="PROSITE" id="PS50887"/>
    </source>
</evidence>
<dbReference type="RefSeq" id="WP_204681462.1">
    <property type="nucleotide sequence ID" value="NZ_BSNR01000001.1"/>
</dbReference>
<dbReference type="Pfam" id="PF00563">
    <property type="entry name" value="EAL"/>
    <property type="match status" value="1"/>
</dbReference>
<dbReference type="InterPro" id="IPR000160">
    <property type="entry name" value="GGDEF_dom"/>
</dbReference>
<dbReference type="InterPro" id="IPR052155">
    <property type="entry name" value="Biofilm_reg_signaling"/>
</dbReference>
<dbReference type="Proteomes" id="UP001430149">
    <property type="component" value="Unassembled WGS sequence"/>
</dbReference>
<evidence type="ECO:0000313" key="3">
    <source>
        <dbReference type="EMBL" id="MBM7125742.1"/>
    </source>
</evidence>
<dbReference type="InterPro" id="IPR035919">
    <property type="entry name" value="EAL_sf"/>
</dbReference>
<dbReference type="NCBIfam" id="TIGR00254">
    <property type="entry name" value="GGDEF"/>
    <property type="match status" value="1"/>
</dbReference>
<comment type="caution">
    <text evidence="3">The sequence shown here is derived from an EMBL/GenBank/DDBJ whole genome shotgun (WGS) entry which is preliminary data.</text>
</comment>
<dbReference type="CDD" id="cd01949">
    <property type="entry name" value="GGDEF"/>
    <property type="match status" value="1"/>
</dbReference>
<organism evidence="3 4">
    <name type="scientific">Dyella flava</name>
    <dbReference type="NCBI Taxonomy" id="1920170"/>
    <lineage>
        <taxon>Bacteria</taxon>
        <taxon>Pseudomonadati</taxon>
        <taxon>Pseudomonadota</taxon>
        <taxon>Gammaproteobacteria</taxon>
        <taxon>Lysobacterales</taxon>
        <taxon>Rhodanobacteraceae</taxon>
        <taxon>Dyella</taxon>
    </lineage>
</organism>
<sequence>MTGTTSTTGILLVASQRELRRELFDALDGEGHPTIHSARDTTHAAILLEGREPLALIVVAFDGDGRSSLTLCEQLRLLPPCTEAPIIAVLVDDATIKPTQLPTMVAGWLYASQVGTELIPRWQQLHSGEPVVAVVEKPVSTPVAPVAPAVPQPSGDYRFVFEDGDGDWLIVDPLAERVVEASPAYMRHSGLANSVLTGLPLREVLSYEQVSMEKAFIDADRRWLACQRKSIRGHDTGEASVRRVRHGGRELVALQFRSNRAGVRPVVALTLLARLFSGGHDDADVSDAAQLLLDEMGMDYLAVWSARPEDNSVPVQVVQRLRGDDKALPGPQLQSSLRLVLGGRTLMHPHDARRLADVDPLIGQLGLRGFVGLPLLDERHSVLGALMAGSRNPFGEPEIVEPVLHCAAAHFAHMLELRRTREQGRAEGLLDALTGLPNRLLFNDRLDTIIREANRTGETFAVLFVDLDRFKFINDTLGHAVGDQVLVAVTQRLRSSVRASDTVARYAGDEFTIVLRHIVKTDDVLRVAEKIVQLMDVPLHLDDGPELQVTASIGISFFPEDAPDAETLLKHADEAMYAAKSMGRNNYRVYDVSPAQEQQNAALKARLRHAEGNGELRVFYQPQINAGTEDIVGMEALLRWEHPELGNIGPGFFIPLAEETGLIVSIGEWVLRTACKQAKAWEDRFGLGLRLGVNLSAVQLMQPDLSEVVATVLEETGLDPGLLELEVTESISIKAAPNLMENMQKLHRLGCHIAIDDFGTGAASLDYLRKLPADRIKIDQSFVRNIGVDPDDEAIVRATIEMAHRLKRGVVAEGVEIEQHLQFLRTNHCDELQGYLFCRPLPQSSFERLLTERERLLSDALEKLPA</sequence>
<accession>A0ABS2K4R8</accession>
<dbReference type="PANTHER" id="PTHR44757">
    <property type="entry name" value="DIGUANYLATE CYCLASE DGCP"/>
    <property type="match status" value="1"/>
</dbReference>
<dbReference type="SUPFAM" id="SSF55073">
    <property type="entry name" value="Nucleotide cyclase"/>
    <property type="match status" value="1"/>
</dbReference>
<keyword evidence="4" id="KW-1185">Reference proteome</keyword>
<dbReference type="PANTHER" id="PTHR44757:SF2">
    <property type="entry name" value="BIOFILM ARCHITECTURE MAINTENANCE PROTEIN MBAA"/>
    <property type="match status" value="1"/>
</dbReference>
<feature type="domain" description="EAL" evidence="1">
    <location>
        <begin position="600"/>
        <end position="854"/>
    </location>
</feature>
<dbReference type="SMART" id="SM00267">
    <property type="entry name" value="GGDEF"/>
    <property type="match status" value="1"/>
</dbReference>
<dbReference type="Gene3D" id="3.30.70.270">
    <property type="match status" value="1"/>
</dbReference>
<dbReference type="PROSITE" id="PS50883">
    <property type="entry name" value="EAL"/>
    <property type="match status" value="1"/>
</dbReference>
<dbReference type="InterPro" id="IPR029787">
    <property type="entry name" value="Nucleotide_cyclase"/>
</dbReference>
<dbReference type="Gene3D" id="3.20.20.450">
    <property type="entry name" value="EAL domain"/>
    <property type="match status" value="1"/>
</dbReference>
<gene>
    <name evidence="3" type="ORF">ISP19_10155</name>
</gene>
<feature type="domain" description="GGDEF" evidence="2">
    <location>
        <begin position="458"/>
        <end position="592"/>
    </location>
</feature>
<dbReference type="InterPro" id="IPR001633">
    <property type="entry name" value="EAL_dom"/>
</dbReference>
<proteinExistence type="predicted"/>
<dbReference type="InterPro" id="IPR043128">
    <property type="entry name" value="Rev_trsase/Diguanyl_cyclase"/>
</dbReference>
<dbReference type="SUPFAM" id="SSF141868">
    <property type="entry name" value="EAL domain-like"/>
    <property type="match status" value="1"/>
</dbReference>
<reference evidence="3" key="1">
    <citation type="submission" date="2020-10" db="EMBL/GenBank/DDBJ databases">
        <title>Phylogeny of dyella-like bacteria.</title>
        <authorList>
            <person name="Fu J."/>
        </authorList>
    </citation>
    <scope>NUCLEOTIDE SEQUENCE</scope>
    <source>
        <strain evidence="3">DHOC52</strain>
    </source>
</reference>
<dbReference type="EMBL" id="JADIKE010000035">
    <property type="protein sequence ID" value="MBM7125742.1"/>
    <property type="molecule type" value="Genomic_DNA"/>
</dbReference>
<evidence type="ECO:0000313" key="4">
    <source>
        <dbReference type="Proteomes" id="UP001430149"/>
    </source>
</evidence>
<dbReference type="CDD" id="cd01948">
    <property type="entry name" value="EAL"/>
    <property type="match status" value="1"/>
</dbReference>
<dbReference type="SUPFAM" id="SSF55781">
    <property type="entry name" value="GAF domain-like"/>
    <property type="match status" value="1"/>
</dbReference>